<feature type="compositionally biased region" description="Polar residues" evidence="1">
    <location>
        <begin position="668"/>
        <end position="679"/>
    </location>
</feature>
<protein>
    <recommendedName>
        <fullName evidence="4">LYR family protein</fullName>
    </recommendedName>
</protein>
<evidence type="ECO:0000313" key="3">
    <source>
        <dbReference type="Proteomes" id="UP001149165"/>
    </source>
</evidence>
<feature type="region of interest" description="Disordered" evidence="1">
    <location>
        <begin position="504"/>
        <end position="739"/>
    </location>
</feature>
<comment type="caution">
    <text evidence="2">The sequence shown here is derived from an EMBL/GenBank/DDBJ whole genome shotgun (WGS) entry which is preliminary data.</text>
</comment>
<gene>
    <name evidence="2" type="ORF">N7456_000771</name>
</gene>
<dbReference type="Proteomes" id="UP001149165">
    <property type="component" value="Unassembled WGS sequence"/>
</dbReference>
<feature type="compositionally biased region" description="Basic and acidic residues" evidence="1">
    <location>
        <begin position="599"/>
        <end position="624"/>
    </location>
</feature>
<feature type="region of interest" description="Disordered" evidence="1">
    <location>
        <begin position="46"/>
        <end position="67"/>
    </location>
</feature>
<feature type="compositionally biased region" description="Polar residues" evidence="1">
    <location>
        <begin position="426"/>
        <end position="438"/>
    </location>
</feature>
<sequence length="739" mass="78172">MPKSFVEHVYTALSFRSSRSGRQFDSSRTRTGQIDHDVFEGLPVRRWSRQPHTHSQAPKTEDSEFVVQGPGGTGRLPELAMPRDSQLLGAGSRALLRAARAGCIYIHQNIRTSDKDEKEAGEGDDGATGTHAADRSFVSRKWSTLPKQLEPADVEFLAKRRPGLPSLYGGTAAVDGSGSGPGPMRRTKFQKTDSATGKISIYEAWVPEGHRIEGEITGDVQALAGQSDVSVNSEMPAPGTVVEGVGIVNSEGVVIAEAGSASVMTPPKRRPPPPKRKGKGIGKGRKKKVMFAPGEGADAAAVHGVSTDPTVHTDGPREGQEALQVPIDRSGQEDDEDGDDVEDGEDGDDGDDGEDSDEADESIMDAKTPETPQAPYVAESADHPAAASTTETKDIEMTDVAFEPQPPVSVNSSVTRPEVVPEPSGKSVTEVNTSQNTLDPRDPPTSIPVMETAKNPSTEYDSDPYKQASGRFGSPELPNESIKPGISSESELGAGAVIEEHPQIHEPRPSTESNIPEAPAADPIQETAGIPTPEAKRKIESTGADSLGSASTDHAVHAEEVHFVPPQAREPEPELTVNETTHSASNVPQIANTLVPEAGEDKGEASDTLEKDQTAPELKEDLQSKKSPGVSGHNEAPQANEPITAIHPKTPPLLSSLTSTEPLPTIDPSESSNLPASRETTLEERNLTPNPDPTQPNSPIPAPSGVANTQVPDTTESVSAFQGDTKETKDNSEPASEPA</sequence>
<feature type="region of interest" description="Disordered" evidence="1">
    <location>
        <begin position="168"/>
        <end position="192"/>
    </location>
</feature>
<reference evidence="2" key="1">
    <citation type="submission" date="2022-11" db="EMBL/GenBank/DDBJ databases">
        <authorList>
            <person name="Petersen C."/>
        </authorList>
    </citation>
    <scope>NUCLEOTIDE SEQUENCE</scope>
    <source>
        <strain evidence="2">IBT 30069</strain>
    </source>
</reference>
<feature type="compositionally biased region" description="Polar residues" evidence="1">
    <location>
        <begin position="577"/>
        <end position="592"/>
    </location>
</feature>
<dbReference type="EMBL" id="JAPQKH010000001">
    <property type="protein sequence ID" value="KAJ5116423.1"/>
    <property type="molecule type" value="Genomic_DNA"/>
</dbReference>
<dbReference type="AlphaFoldDB" id="A0A9W9GE38"/>
<evidence type="ECO:0000313" key="2">
    <source>
        <dbReference type="EMBL" id="KAJ5116423.1"/>
    </source>
</evidence>
<feature type="region of interest" description="Disordered" evidence="1">
    <location>
        <begin position="259"/>
        <end position="487"/>
    </location>
</feature>
<evidence type="ECO:0000256" key="1">
    <source>
        <dbReference type="SAM" id="MobiDB-lite"/>
    </source>
</evidence>
<feature type="compositionally biased region" description="Polar residues" evidence="1">
    <location>
        <begin position="706"/>
        <end position="722"/>
    </location>
</feature>
<reference evidence="2" key="2">
    <citation type="journal article" date="2023" name="IMA Fungus">
        <title>Comparative genomic study of the Penicillium genus elucidates a diverse pangenome and 15 lateral gene transfer events.</title>
        <authorList>
            <person name="Petersen C."/>
            <person name="Sorensen T."/>
            <person name="Nielsen M.R."/>
            <person name="Sondergaard T.E."/>
            <person name="Sorensen J.L."/>
            <person name="Fitzpatrick D.A."/>
            <person name="Frisvad J.C."/>
            <person name="Nielsen K.L."/>
        </authorList>
    </citation>
    <scope>NUCLEOTIDE SEQUENCE</scope>
    <source>
        <strain evidence="2">IBT 30069</strain>
    </source>
</reference>
<feature type="compositionally biased region" description="Low complexity" evidence="1">
    <location>
        <begin position="652"/>
        <end position="664"/>
    </location>
</feature>
<feature type="region of interest" description="Disordered" evidence="1">
    <location>
        <begin position="113"/>
        <end position="132"/>
    </location>
</feature>
<feature type="compositionally biased region" description="Acidic residues" evidence="1">
    <location>
        <begin position="333"/>
        <end position="363"/>
    </location>
</feature>
<feature type="compositionally biased region" description="Basic residues" evidence="1">
    <location>
        <begin position="267"/>
        <end position="289"/>
    </location>
</feature>
<keyword evidence="3" id="KW-1185">Reference proteome</keyword>
<feature type="compositionally biased region" description="Pro residues" evidence="1">
    <location>
        <begin position="690"/>
        <end position="702"/>
    </location>
</feature>
<accession>A0A9W9GE38</accession>
<evidence type="ECO:0008006" key="4">
    <source>
        <dbReference type="Google" id="ProtNLM"/>
    </source>
</evidence>
<organism evidence="2 3">
    <name type="scientific">Penicillium angulare</name>
    <dbReference type="NCBI Taxonomy" id="116970"/>
    <lineage>
        <taxon>Eukaryota</taxon>
        <taxon>Fungi</taxon>
        <taxon>Dikarya</taxon>
        <taxon>Ascomycota</taxon>
        <taxon>Pezizomycotina</taxon>
        <taxon>Eurotiomycetes</taxon>
        <taxon>Eurotiomycetidae</taxon>
        <taxon>Eurotiales</taxon>
        <taxon>Aspergillaceae</taxon>
        <taxon>Penicillium</taxon>
    </lineage>
</organism>
<name>A0A9W9GE38_9EURO</name>
<proteinExistence type="predicted"/>
<dbReference type="OrthoDB" id="275715at2759"/>